<evidence type="ECO:0000313" key="2">
    <source>
        <dbReference type="Proteomes" id="UP000070186"/>
    </source>
</evidence>
<name>A0A133XJ26_9RHOO</name>
<evidence type="ECO:0000313" key="1">
    <source>
        <dbReference type="EMBL" id="KXB30896.1"/>
    </source>
</evidence>
<organism evidence="1 2">
    <name type="scientific">Dechloromonas denitrificans</name>
    <dbReference type="NCBI Taxonomy" id="281362"/>
    <lineage>
        <taxon>Bacteria</taxon>
        <taxon>Pseudomonadati</taxon>
        <taxon>Pseudomonadota</taxon>
        <taxon>Betaproteobacteria</taxon>
        <taxon>Rhodocyclales</taxon>
        <taxon>Azonexaceae</taxon>
        <taxon>Dechloromonas</taxon>
    </lineage>
</organism>
<accession>A0A133XJ26</accession>
<dbReference type="Proteomes" id="UP000070186">
    <property type="component" value="Unassembled WGS sequence"/>
</dbReference>
<sequence length="230" mass="25667">MTAALAAAFLTPASALDSAEQQFERLAAQVKAGHPPSPGETVEVDIDLAASSGFSVELAGEKAQVRYRMAFNQIAEGWSWRPLADPAVDDYYRYKFLPLQSVAVERGEYAHEDKIGVTQQMKVSWRYDYFLAFDNLYDFYPRVVDDDAGFVAELPAAAVGHLGLRARAHLIEPLISESTTFWKATYGKPTDFTLKKRYLVSVLDEIDFVDTDSGKVLCRIRPASNDCLKR</sequence>
<reference evidence="1 2" key="1">
    <citation type="submission" date="2015-12" db="EMBL/GenBank/DDBJ databases">
        <title>Nitrous oxide reduction kinetics distinguish bacteria harboring typical versus atypical NosZ.</title>
        <authorList>
            <person name="Yoon S."/>
            <person name="Nissen S."/>
            <person name="Park D."/>
            <person name="Sanford R.A."/>
            <person name="Loeffler F.E."/>
        </authorList>
    </citation>
    <scope>NUCLEOTIDE SEQUENCE [LARGE SCALE GENOMIC DNA]</scope>
    <source>
        <strain evidence="1 2">ATCC BAA-841</strain>
    </source>
</reference>
<comment type="caution">
    <text evidence="1">The sequence shown here is derived from an EMBL/GenBank/DDBJ whole genome shotgun (WGS) entry which is preliminary data.</text>
</comment>
<dbReference type="STRING" id="281362.AT959_09280"/>
<proteinExistence type="predicted"/>
<gene>
    <name evidence="1" type="ORF">AT959_09280</name>
</gene>
<keyword evidence="2" id="KW-1185">Reference proteome</keyword>
<dbReference type="AlphaFoldDB" id="A0A133XJ26"/>
<evidence type="ECO:0008006" key="3">
    <source>
        <dbReference type="Google" id="ProtNLM"/>
    </source>
</evidence>
<protein>
    <recommendedName>
        <fullName evidence="3">DUF3108 domain-containing protein</fullName>
    </recommendedName>
</protein>
<dbReference type="EMBL" id="LODL01000019">
    <property type="protein sequence ID" value="KXB30896.1"/>
    <property type="molecule type" value="Genomic_DNA"/>
</dbReference>